<evidence type="ECO:0000313" key="3">
    <source>
        <dbReference type="Proteomes" id="UP000027180"/>
    </source>
</evidence>
<accession>A0A060HVN2</accession>
<feature type="compositionally biased region" description="Polar residues" evidence="1">
    <location>
        <begin position="1"/>
        <end position="12"/>
    </location>
</feature>
<organism evidence="2 3">
    <name type="scientific">Rhizobium etli bv. mimosae str. IE4771</name>
    <dbReference type="NCBI Taxonomy" id="1432050"/>
    <lineage>
        <taxon>Bacteria</taxon>
        <taxon>Pseudomonadati</taxon>
        <taxon>Pseudomonadota</taxon>
        <taxon>Alphaproteobacteria</taxon>
        <taxon>Hyphomicrobiales</taxon>
        <taxon>Rhizobiaceae</taxon>
        <taxon>Rhizobium/Agrobacterium group</taxon>
        <taxon>Rhizobium</taxon>
    </lineage>
</organism>
<gene>
    <name evidence="2" type="ORF">IE4771_CH00447</name>
</gene>
<dbReference type="KEGG" id="rei:IE4771_CH00447"/>
<dbReference type="HOGENOM" id="CLU_2809433_0_0_5"/>
<feature type="region of interest" description="Disordered" evidence="1">
    <location>
        <begin position="1"/>
        <end position="26"/>
    </location>
</feature>
<evidence type="ECO:0000313" key="2">
    <source>
        <dbReference type="EMBL" id="AIC25612.1"/>
    </source>
</evidence>
<dbReference type="EMBL" id="CP006986">
    <property type="protein sequence ID" value="AIC25612.1"/>
    <property type="molecule type" value="Genomic_DNA"/>
</dbReference>
<evidence type="ECO:0000256" key="1">
    <source>
        <dbReference type="SAM" id="MobiDB-lite"/>
    </source>
</evidence>
<feature type="region of interest" description="Disordered" evidence="1">
    <location>
        <begin position="43"/>
        <end position="67"/>
    </location>
</feature>
<feature type="compositionally biased region" description="Basic and acidic residues" evidence="1">
    <location>
        <begin position="52"/>
        <end position="67"/>
    </location>
</feature>
<sequence>MSSGKDTPNGHSPAQERRHRPVMEQPPAAARVFQDTTGRCSTLNWPAAKTKGAGDHEEDRRKYLKFE</sequence>
<name>A0A060HVN2_RHIET</name>
<reference evidence="2 3" key="1">
    <citation type="submission" date="2013-12" db="EMBL/GenBank/DDBJ databases">
        <title>Complete genome sequence of Rhizobium etli bv. mimosae IE4771.</title>
        <authorList>
            <person name="Bustos P."/>
            <person name="Santamaria R.I."/>
            <person name="Lozano L."/>
            <person name="Ormeno-Orrillo E."/>
            <person name="Rogel M.A."/>
            <person name="Romero D."/>
            <person name="Cevallos M.A."/>
            <person name="Martinez-Romero E."/>
            <person name="Gonzalez V."/>
        </authorList>
    </citation>
    <scope>NUCLEOTIDE SEQUENCE [LARGE SCALE GENOMIC DNA]</scope>
    <source>
        <strain evidence="2 3">IE4771</strain>
    </source>
</reference>
<dbReference type="AlphaFoldDB" id="A0A060HVN2"/>
<dbReference type="Proteomes" id="UP000027180">
    <property type="component" value="Chromosome"/>
</dbReference>
<protein>
    <submittedName>
        <fullName evidence="2">Uncharacterized protein</fullName>
    </submittedName>
</protein>
<proteinExistence type="predicted"/>